<keyword evidence="2" id="KW-1185">Reference proteome</keyword>
<dbReference type="OrthoDB" id="9803627at2"/>
<dbReference type="STRING" id="1249552.PS2015_1754"/>
<accession>A0A0S2KEA6</accession>
<proteinExistence type="predicted"/>
<gene>
    <name evidence="1" type="ORF">PS2015_1754</name>
</gene>
<reference evidence="1 2" key="1">
    <citation type="submission" date="2015-11" db="EMBL/GenBank/DDBJ databases">
        <authorList>
            <person name="Zhang Y."/>
            <person name="Guo Z."/>
        </authorList>
    </citation>
    <scope>NUCLEOTIDE SEQUENCE [LARGE SCALE GENOMIC DNA]</scope>
    <source>
        <strain evidence="1 2">KCTC 32221</strain>
    </source>
</reference>
<evidence type="ECO:0000313" key="2">
    <source>
        <dbReference type="Proteomes" id="UP000065641"/>
    </source>
</evidence>
<dbReference type="AlphaFoldDB" id="A0A0S2KEA6"/>
<protein>
    <submittedName>
        <fullName evidence="1">Uncharacterized protein</fullName>
    </submittedName>
</protein>
<organism evidence="1 2">
    <name type="scientific">Pseudohongiella spirulinae</name>
    <dbReference type="NCBI Taxonomy" id="1249552"/>
    <lineage>
        <taxon>Bacteria</taxon>
        <taxon>Pseudomonadati</taxon>
        <taxon>Pseudomonadota</taxon>
        <taxon>Gammaproteobacteria</taxon>
        <taxon>Pseudomonadales</taxon>
        <taxon>Pseudohongiellaceae</taxon>
        <taxon>Pseudohongiella</taxon>
    </lineage>
</organism>
<dbReference type="RefSeq" id="WP_058021846.1">
    <property type="nucleotide sequence ID" value="NZ_CP013189.1"/>
</dbReference>
<name>A0A0S2KEA6_9GAMM</name>
<sequence length="81" mass="9141">MHTIKLSYYQKPQSPNFGDDLSPKLVQHITGRQVVQADHADADLFAIGSILGFWDSRKKAVIRSLKAYCPAKNHWPYGAQD</sequence>
<evidence type="ECO:0000313" key="1">
    <source>
        <dbReference type="EMBL" id="ALO46404.1"/>
    </source>
</evidence>
<dbReference type="EMBL" id="CP013189">
    <property type="protein sequence ID" value="ALO46404.1"/>
    <property type="molecule type" value="Genomic_DNA"/>
</dbReference>
<dbReference type="KEGG" id="pspi:PS2015_1754"/>
<dbReference type="Proteomes" id="UP000065641">
    <property type="component" value="Chromosome"/>
</dbReference>